<dbReference type="AlphaFoldDB" id="A0A365NCK4"/>
<comment type="caution">
    <text evidence="2">The sequence shown here is derived from an EMBL/GenBank/DDBJ whole genome shotgun (WGS) entry which is preliminary data.</text>
</comment>
<proteinExistence type="predicted"/>
<name>A0A365NCK4_GIBIN</name>
<evidence type="ECO:0000256" key="1">
    <source>
        <dbReference type="SAM" id="MobiDB-lite"/>
    </source>
</evidence>
<dbReference type="EMBL" id="PKMI01000014">
    <property type="protein sequence ID" value="RBA18432.1"/>
    <property type="molecule type" value="Genomic_DNA"/>
</dbReference>
<evidence type="ECO:0000313" key="3">
    <source>
        <dbReference type="Proteomes" id="UP000251714"/>
    </source>
</evidence>
<evidence type="ECO:0000313" key="2">
    <source>
        <dbReference type="EMBL" id="RBA18432.1"/>
    </source>
</evidence>
<reference evidence="2 3" key="1">
    <citation type="submission" date="2017-12" db="EMBL/GenBank/DDBJ databases">
        <title>Genome sequence of the mycotoxigenic crop pathogen Fusarium proliferatum, strain ITEM 2341 from Date Palm.</title>
        <authorList>
            <person name="Almiman B.F."/>
            <person name="Shittu T.A."/>
            <person name="Muthumeenakshi S."/>
            <person name="Baroncelli R."/>
            <person name="Sreenivasaprasada S."/>
        </authorList>
    </citation>
    <scope>NUCLEOTIDE SEQUENCE [LARGE SCALE GENOMIC DNA]</scope>
    <source>
        <strain evidence="2 3">ITEM 2341</strain>
    </source>
</reference>
<feature type="region of interest" description="Disordered" evidence="1">
    <location>
        <begin position="131"/>
        <end position="150"/>
    </location>
</feature>
<organism evidence="2 3">
    <name type="scientific">Gibberella intermedia</name>
    <name type="common">Bulb rot disease fungus</name>
    <name type="synonym">Fusarium proliferatum</name>
    <dbReference type="NCBI Taxonomy" id="948311"/>
    <lineage>
        <taxon>Eukaryota</taxon>
        <taxon>Fungi</taxon>
        <taxon>Dikarya</taxon>
        <taxon>Ascomycota</taxon>
        <taxon>Pezizomycotina</taxon>
        <taxon>Sordariomycetes</taxon>
        <taxon>Hypocreomycetidae</taxon>
        <taxon>Hypocreales</taxon>
        <taxon>Nectriaceae</taxon>
        <taxon>Fusarium</taxon>
        <taxon>Fusarium fujikuroi species complex</taxon>
    </lineage>
</organism>
<dbReference type="Proteomes" id="UP000251714">
    <property type="component" value="Unassembled WGS sequence"/>
</dbReference>
<protein>
    <submittedName>
        <fullName evidence="2">Uncharacterized protein</fullName>
    </submittedName>
</protein>
<feature type="compositionally biased region" description="Polar residues" evidence="1">
    <location>
        <begin position="139"/>
        <end position="150"/>
    </location>
</feature>
<sequence>MASSGTQKSFDHFSFDYVKVGPRRAHMKAFFLHLGLWNEEKVKIIRDYGQEQACEMANAAGYDQINQAYFELMVDQIVWYNLLHNGNAIGQGHDWPWTIEGAIDKTDLATNGASGFYNTWKLRKQEAEERLKSKAGAKDQTTLEASSSQDVFAAETAASSSAATKVSETAPVQLGPEPEVGRQAAFVSFGQPAQRPLGKRGYGISSSMWATKPPVDKPPVEKPPVDNLADIARVADAFADISLGVAAGESAKKEKGKEKATAEATASKLKAERLEEKLGYAYALYDDEVVETETQRAHLDRKKILDATAEAVQNGYSPDDWHHFAEEDDDTELVIPANVELPVRHDFGANNDVNCEGPMGPVPEYLQDIWEELRLGKCLHGPIIRPFEIALPEWIDFHDLVYGDDGVLYAMIEDEALVDRDIVITWSTKNGRPVSLVVGPKPSLKCDYEDKQLWLRVRATWLKVAEWLANAYYGRPHRLTDFLRYRQEQELMGVPQLQIDQVLALLMNRWDKISQDPDADVDALSWREELDVWTPQLHAIFSQSWGYASKIAQTWVLREGVKPAYRRLEVAEYMLAAFRPEDAYRWGRDVYAMIETYDNETSPA</sequence>
<gene>
    <name evidence="2" type="ORF">FPRO05_10727</name>
</gene>
<accession>A0A365NCK4</accession>